<dbReference type="AlphaFoldDB" id="A0A177CWH9"/>
<dbReference type="Proteomes" id="UP000077069">
    <property type="component" value="Unassembled WGS sequence"/>
</dbReference>
<feature type="compositionally biased region" description="Basic and acidic residues" evidence="1">
    <location>
        <begin position="28"/>
        <end position="68"/>
    </location>
</feature>
<dbReference type="Gene3D" id="6.10.280.100">
    <property type="match status" value="1"/>
</dbReference>
<evidence type="ECO:0000313" key="3">
    <source>
        <dbReference type="Proteomes" id="UP000077069"/>
    </source>
</evidence>
<evidence type="ECO:0000256" key="1">
    <source>
        <dbReference type="SAM" id="MobiDB-lite"/>
    </source>
</evidence>
<proteinExistence type="predicted"/>
<feature type="region of interest" description="Disordered" evidence="1">
    <location>
        <begin position="1"/>
        <end position="89"/>
    </location>
</feature>
<accession>A0A177CWH9</accession>
<gene>
    <name evidence="2" type="ORF">CC84DRAFT_1253699</name>
</gene>
<dbReference type="EMBL" id="KV441548">
    <property type="protein sequence ID" value="OAG11177.1"/>
    <property type="molecule type" value="Genomic_DNA"/>
</dbReference>
<organism evidence="2 3">
    <name type="scientific">Paraphaeosphaeria sporulosa</name>
    <dbReference type="NCBI Taxonomy" id="1460663"/>
    <lineage>
        <taxon>Eukaryota</taxon>
        <taxon>Fungi</taxon>
        <taxon>Dikarya</taxon>
        <taxon>Ascomycota</taxon>
        <taxon>Pezizomycotina</taxon>
        <taxon>Dothideomycetes</taxon>
        <taxon>Pleosporomycetidae</taxon>
        <taxon>Pleosporales</taxon>
        <taxon>Massarineae</taxon>
        <taxon>Didymosphaeriaceae</taxon>
        <taxon>Paraphaeosphaeria</taxon>
    </lineage>
</organism>
<reference evidence="2 3" key="1">
    <citation type="submission" date="2016-05" db="EMBL/GenBank/DDBJ databases">
        <title>Comparative analysis of secretome profiles of manganese(II)-oxidizing ascomycete fungi.</title>
        <authorList>
            <consortium name="DOE Joint Genome Institute"/>
            <person name="Zeiner C.A."/>
            <person name="Purvine S.O."/>
            <person name="Zink E.M."/>
            <person name="Wu S."/>
            <person name="Pasa-Tolic L."/>
            <person name="Chaput D.L."/>
            <person name="Haridas S."/>
            <person name="Grigoriev I.V."/>
            <person name="Santelli C.M."/>
            <person name="Hansel C.M."/>
        </authorList>
    </citation>
    <scope>NUCLEOTIDE SEQUENCE [LARGE SCALE GENOMIC DNA]</scope>
    <source>
        <strain evidence="2 3">AP3s5-JAC2a</strain>
    </source>
</reference>
<name>A0A177CWH9_9PLEO</name>
<dbReference type="InterPro" id="IPR007250">
    <property type="entry name" value="HSP9_HSP12"/>
</dbReference>
<keyword evidence="3" id="KW-1185">Reference proteome</keyword>
<dbReference type="OrthoDB" id="2348401at2759"/>
<feature type="compositionally biased region" description="Basic and acidic residues" evidence="1">
    <location>
        <begin position="78"/>
        <end position="89"/>
    </location>
</feature>
<keyword evidence="2" id="KW-0346">Stress response</keyword>
<evidence type="ECO:0000313" key="2">
    <source>
        <dbReference type="EMBL" id="OAG11177.1"/>
    </source>
</evidence>
<dbReference type="RefSeq" id="XP_018041542.1">
    <property type="nucleotide sequence ID" value="XM_018184390.1"/>
</dbReference>
<protein>
    <submittedName>
        <fullName evidence="2">Putative chaperone/heat shock protein Hsp12</fullName>
    </submittedName>
</protein>
<dbReference type="Pfam" id="PF04119">
    <property type="entry name" value="HSP9_HSP12"/>
    <property type="match status" value="1"/>
</dbReference>
<sequence>MSDAGRKDFHTKLGEGLTPDSTKSTQQKMKETVTDTGDKFARGVQPDHEKSLGQEATDKVGRSHDRTAHGSSGGSILDKGKHALGLDKH</sequence>
<dbReference type="InParanoid" id="A0A177CWH9"/>
<dbReference type="STRING" id="1460663.A0A177CWH9"/>
<dbReference type="GeneID" id="28767876"/>
<feature type="compositionally biased region" description="Basic and acidic residues" evidence="1">
    <location>
        <begin position="1"/>
        <end position="13"/>
    </location>
</feature>